<evidence type="ECO:0000313" key="3">
    <source>
        <dbReference type="Proteomes" id="UP000215914"/>
    </source>
</evidence>
<keyword evidence="3" id="KW-1185">Reference proteome</keyword>
<name>A0A9K3JB59_HELAN</name>
<gene>
    <name evidence="2" type="ORF">HanXRQr2_Chr04g0190741</name>
</gene>
<dbReference type="EMBL" id="MNCJ02000319">
    <property type="protein sequence ID" value="KAF5812276.1"/>
    <property type="molecule type" value="Genomic_DNA"/>
</dbReference>
<accession>A0A9K3JB59</accession>
<comment type="caution">
    <text evidence="2">The sequence shown here is derived from an EMBL/GenBank/DDBJ whole genome shotgun (WGS) entry which is preliminary data.</text>
</comment>
<evidence type="ECO:0000313" key="2">
    <source>
        <dbReference type="EMBL" id="KAF5812276.1"/>
    </source>
</evidence>
<organism evidence="2 3">
    <name type="scientific">Helianthus annuus</name>
    <name type="common">Common sunflower</name>
    <dbReference type="NCBI Taxonomy" id="4232"/>
    <lineage>
        <taxon>Eukaryota</taxon>
        <taxon>Viridiplantae</taxon>
        <taxon>Streptophyta</taxon>
        <taxon>Embryophyta</taxon>
        <taxon>Tracheophyta</taxon>
        <taxon>Spermatophyta</taxon>
        <taxon>Magnoliopsida</taxon>
        <taxon>eudicotyledons</taxon>
        <taxon>Gunneridae</taxon>
        <taxon>Pentapetalae</taxon>
        <taxon>asterids</taxon>
        <taxon>campanulids</taxon>
        <taxon>Asterales</taxon>
        <taxon>Asteraceae</taxon>
        <taxon>Asteroideae</taxon>
        <taxon>Heliantheae alliance</taxon>
        <taxon>Heliantheae</taxon>
        <taxon>Helianthus</taxon>
    </lineage>
</organism>
<dbReference type="Gramene" id="mRNA:HanXRQr2_Chr04g0190741">
    <property type="protein sequence ID" value="mRNA:HanXRQr2_Chr04g0190741"/>
    <property type="gene ID" value="HanXRQr2_Chr04g0190741"/>
</dbReference>
<protein>
    <submittedName>
        <fullName evidence="2">Transposase, Ptta/En/Spm, plant</fullName>
    </submittedName>
</protein>
<evidence type="ECO:0000256" key="1">
    <source>
        <dbReference type="SAM" id="MobiDB-lite"/>
    </source>
</evidence>
<dbReference type="AlphaFoldDB" id="A0A9K3JB59"/>
<dbReference type="Proteomes" id="UP000215914">
    <property type="component" value="Unassembled WGS sequence"/>
</dbReference>
<reference evidence="2" key="2">
    <citation type="submission" date="2020-06" db="EMBL/GenBank/DDBJ databases">
        <title>Helianthus annuus Genome sequencing and assembly Release 2.</title>
        <authorList>
            <person name="Gouzy J."/>
            <person name="Langlade N."/>
            <person name="Munos S."/>
        </authorList>
    </citation>
    <scope>NUCLEOTIDE SEQUENCE</scope>
    <source>
        <tissue evidence="2">Leaves</tissue>
    </source>
</reference>
<reference evidence="2" key="1">
    <citation type="journal article" date="2017" name="Nature">
        <title>The sunflower genome provides insights into oil metabolism, flowering and Asterid evolution.</title>
        <authorList>
            <person name="Badouin H."/>
            <person name="Gouzy J."/>
            <person name="Grassa C.J."/>
            <person name="Murat F."/>
            <person name="Staton S.E."/>
            <person name="Cottret L."/>
            <person name="Lelandais-Briere C."/>
            <person name="Owens G.L."/>
            <person name="Carrere S."/>
            <person name="Mayjonade B."/>
            <person name="Legrand L."/>
            <person name="Gill N."/>
            <person name="Kane N.C."/>
            <person name="Bowers J.E."/>
            <person name="Hubner S."/>
            <person name="Bellec A."/>
            <person name="Berard A."/>
            <person name="Berges H."/>
            <person name="Blanchet N."/>
            <person name="Boniface M.C."/>
            <person name="Brunel D."/>
            <person name="Catrice O."/>
            <person name="Chaidir N."/>
            <person name="Claudel C."/>
            <person name="Donnadieu C."/>
            <person name="Faraut T."/>
            <person name="Fievet G."/>
            <person name="Helmstetter N."/>
            <person name="King M."/>
            <person name="Knapp S.J."/>
            <person name="Lai Z."/>
            <person name="Le Paslier M.C."/>
            <person name="Lippi Y."/>
            <person name="Lorenzon L."/>
            <person name="Mandel J.R."/>
            <person name="Marage G."/>
            <person name="Marchand G."/>
            <person name="Marquand E."/>
            <person name="Bret-Mestries E."/>
            <person name="Morien E."/>
            <person name="Nambeesan S."/>
            <person name="Nguyen T."/>
            <person name="Pegot-Espagnet P."/>
            <person name="Pouilly N."/>
            <person name="Raftis F."/>
            <person name="Sallet E."/>
            <person name="Schiex T."/>
            <person name="Thomas J."/>
            <person name="Vandecasteele C."/>
            <person name="Vares D."/>
            <person name="Vear F."/>
            <person name="Vautrin S."/>
            <person name="Crespi M."/>
            <person name="Mangin B."/>
            <person name="Burke J.M."/>
            <person name="Salse J."/>
            <person name="Munos S."/>
            <person name="Vincourt P."/>
            <person name="Rieseberg L.H."/>
            <person name="Langlade N.B."/>
        </authorList>
    </citation>
    <scope>NUCLEOTIDE SEQUENCE</scope>
    <source>
        <tissue evidence="2">Leaves</tissue>
    </source>
</reference>
<feature type="compositionally biased region" description="Polar residues" evidence="1">
    <location>
        <begin position="138"/>
        <end position="151"/>
    </location>
</feature>
<sequence>MLKEQGHNPPPPKDMPNENWQRTIDHFLDSKYIARCEANAVVRQRQQFPYRGGTSSCSSTAYKTGLKRLDTYRKTHTDKDGNWLDTTAEQNYLALEQEIMCQNERAEEDGSQPPSEFASFQKVLGDRRGWFRGIGHKPSNTPSNVSVQSES</sequence>
<feature type="region of interest" description="Disordered" evidence="1">
    <location>
        <begin position="131"/>
        <end position="151"/>
    </location>
</feature>
<proteinExistence type="predicted"/>